<name>A0A1Y2FTZ0_9BASI</name>
<feature type="region of interest" description="Disordered" evidence="5">
    <location>
        <begin position="475"/>
        <end position="508"/>
    </location>
</feature>
<dbReference type="InterPro" id="IPR045862">
    <property type="entry name" value="Trf4-like"/>
</dbReference>
<evidence type="ECO:0000313" key="8">
    <source>
        <dbReference type="EMBL" id="ORY86656.1"/>
    </source>
</evidence>
<organism evidence="8 9">
    <name type="scientific">Leucosporidium creatinivorum</name>
    <dbReference type="NCBI Taxonomy" id="106004"/>
    <lineage>
        <taxon>Eukaryota</taxon>
        <taxon>Fungi</taxon>
        <taxon>Dikarya</taxon>
        <taxon>Basidiomycota</taxon>
        <taxon>Pucciniomycotina</taxon>
        <taxon>Microbotryomycetes</taxon>
        <taxon>Leucosporidiales</taxon>
        <taxon>Leucosporidium</taxon>
    </lineage>
</organism>
<evidence type="ECO:0000259" key="7">
    <source>
        <dbReference type="Pfam" id="PF22600"/>
    </source>
</evidence>
<evidence type="ECO:0000256" key="4">
    <source>
        <dbReference type="ARBA" id="ARBA00022842"/>
    </source>
</evidence>
<dbReference type="AlphaFoldDB" id="A0A1Y2FTZ0"/>
<dbReference type="SUPFAM" id="SSF81631">
    <property type="entry name" value="PAP/OAS1 substrate-binding domain"/>
    <property type="match status" value="1"/>
</dbReference>
<feature type="compositionally biased region" description="Pro residues" evidence="5">
    <location>
        <begin position="652"/>
        <end position="668"/>
    </location>
</feature>
<feature type="compositionally biased region" description="Basic and acidic residues" evidence="5">
    <location>
        <begin position="475"/>
        <end position="491"/>
    </location>
</feature>
<dbReference type="Pfam" id="PF22600">
    <property type="entry name" value="MTPAP-like_central"/>
    <property type="match status" value="1"/>
</dbReference>
<dbReference type="PANTHER" id="PTHR23092">
    <property type="entry name" value="POLY(A) RNA POLYMERASE"/>
    <property type="match status" value="1"/>
</dbReference>
<proteinExistence type="inferred from homology"/>
<dbReference type="Proteomes" id="UP000193467">
    <property type="component" value="Unassembled WGS sequence"/>
</dbReference>
<feature type="compositionally biased region" description="Basic and acidic residues" evidence="5">
    <location>
        <begin position="567"/>
        <end position="584"/>
    </location>
</feature>
<dbReference type="GO" id="GO:0010605">
    <property type="term" value="P:negative regulation of macromolecule metabolic process"/>
    <property type="evidence" value="ECO:0007669"/>
    <property type="project" value="UniProtKB-ARBA"/>
</dbReference>
<feature type="domain" description="PAP-associated" evidence="6">
    <location>
        <begin position="287"/>
        <end position="340"/>
    </location>
</feature>
<keyword evidence="3" id="KW-0479">Metal-binding</keyword>
<dbReference type="STRING" id="106004.A0A1Y2FTZ0"/>
<feature type="domain" description="Poly(A) RNA polymerase mitochondrial-like central palm" evidence="7">
    <location>
        <begin position="78"/>
        <end position="209"/>
    </location>
</feature>
<dbReference type="InterPro" id="IPR054708">
    <property type="entry name" value="MTPAP-like_central"/>
</dbReference>
<dbReference type="GO" id="GO:0031499">
    <property type="term" value="C:TRAMP complex"/>
    <property type="evidence" value="ECO:0007669"/>
    <property type="project" value="TreeGrafter"/>
</dbReference>
<protein>
    <recommendedName>
        <fullName evidence="2">polynucleotide adenylyltransferase</fullName>
        <ecNumber evidence="2">2.7.7.19</ecNumber>
    </recommendedName>
</protein>
<feature type="compositionally biased region" description="Polar residues" evidence="5">
    <location>
        <begin position="642"/>
        <end position="651"/>
    </location>
</feature>
<dbReference type="GO" id="GO:1990817">
    <property type="term" value="F:poly(A) RNA polymerase activity"/>
    <property type="evidence" value="ECO:0007669"/>
    <property type="project" value="UniProtKB-EC"/>
</dbReference>
<sequence length="757" mass="83478">MIELVSPLSDSLDALSLSASGSDAPNDSSSQCAGSATDGSSTSARAPSVSSRSTLQDSTPWIASLVLPEAPSSTLELLDAELLAFHDYMSPTADEIALRRRLNLLFELVVKQSWPDAEVKVFGSMATGLFLPDGDIDLTILCPSFGKTLPRKIFEQLAGALISYSIISSRARPDCELVLSARVPILKFTTTRALGSFSVDVSLDGTKGVAGANVSRALLSELEGKGKKERAERLVLLWKTFLRAHGVNEVRNGGLGGLSSFLMVVSYLQLEPSQHPTEPPPSAGLDWLNFVQYYAFEFNYRDHFFSTDDGGYLGYKKDRASWLNKTHPDRLSIKHPVDHTRDLASGSYGIDYIKDALKKTCTLLARIYTSLPASSSELNSARNQSSALLQIGIELSSQVLERRASNRAPETVTALDQLEVFLRRRGEALESMRLGRERALVEKRERERALQEKRQGVENVWEKLGLSKEVWEKLTKEKEERERAEGSREGSRPVIKPHFPALVPPRSNAKGPIPLIKLASPPNFPKEMRQGSPNYIAAMQRVEEFNKEAKRKNKLIRLENRKLVEEQERRRLPADARVEGEPRAGESLQSASRAYSPAVPSPPIHRLSPNSIPYPPNHPPPSPFAPSPFSSPNAPPRFAYPNHNTYSYTPPQISPPPNHFYQPSPPTIPSYSSPSTSSYPDYFAHPPRPPSQWTSPPTSPPTFLPPLAMYYGSYSATSSPPEPHSRPLPPPPSQGKGMETWSAPSDGRGGDEGWGRF</sequence>
<keyword evidence="9" id="KW-1185">Reference proteome</keyword>
<dbReference type="GO" id="GO:0005730">
    <property type="term" value="C:nucleolus"/>
    <property type="evidence" value="ECO:0007669"/>
    <property type="project" value="TreeGrafter"/>
</dbReference>
<dbReference type="GO" id="GO:0031123">
    <property type="term" value="P:RNA 3'-end processing"/>
    <property type="evidence" value="ECO:0007669"/>
    <property type="project" value="TreeGrafter"/>
</dbReference>
<feature type="region of interest" description="Disordered" evidence="5">
    <location>
        <begin position="567"/>
        <end position="700"/>
    </location>
</feature>
<dbReference type="InterPro" id="IPR043519">
    <property type="entry name" value="NT_sf"/>
</dbReference>
<evidence type="ECO:0000256" key="5">
    <source>
        <dbReference type="SAM" id="MobiDB-lite"/>
    </source>
</evidence>
<dbReference type="Pfam" id="PF03828">
    <property type="entry name" value="PAP_assoc"/>
    <property type="match status" value="1"/>
</dbReference>
<feature type="compositionally biased region" description="Low complexity" evidence="5">
    <location>
        <begin position="627"/>
        <end position="639"/>
    </location>
</feature>
<dbReference type="PRINTS" id="PR01217">
    <property type="entry name" value="PRICHEXTENSN"/>
</dbReference>
<evidence type="ECO:0000256" key="1">
    <source>
        <dbReference type="ARBA" id="ARBA00008593"/>
    </source>
</evidence>
<dbReference type="EMBL" id="MCGR01000014">
    <property type="protein sequence ID" value="ORY86656.1"/>
    <property type="molecule type" value="Genomic_DNA"/>
</dbReference>
<feature type="compositionally biased region" description="Low complexity" evidence="5">
    <location>
        <begin position="33"/>
        <end position="52"/>
    </location>
</feature>
<dbReference type="Gene3D" id="1.10.1410.10">
    <property type="match status" value="1"/>
</dbReference>
<feature type="compositionally biased region" description="Basic and acidic residues" evidence="5">
    <location>
        <begin position="748"/>
        <end position="757"/>
    </location>
</feature>
<feature type="region of interest" description="Disordered" evidence="5">
    <location>
        <begin position="714"/>
        <end position="757"/>
    </location>
</feature>
<dbReference type="SUPFAM" id="SSF81301">
    <property type="entry name" value="Nucleotidyltransferase"/>
    <property type="match status" value="1"/>
</dbReference>
<dbReference type="CDD" id="cd05402">
    <property type="entry name" value="NT_PAP_TUTase"/>
    <property type="match status" value="1"/>
</dbReference>
<feature type="compositionally biased region" description="Pro residues" evidence="5">
    <location>
        <begin position="720"/>
        <end position="733"/>
    </location>
</feature>
<gene>
    <name evidence="8" type="ORF">BCR35DRAFT_44063</name>
</gene>
<dbReference type="EC" id="2.7.7.19" evidence="2"/>
<accession>A0A1Y2FTZ0</accession>
<reference evidence="8 9" key="1">
    <citation type="submission" date="2016-07" db="EMBL/GenBank/DDBJ databases">
        <title>Pervasive Adenine N6-methylation of Active Genes in Fungi.</title>
        <authorList>
            <consortium name="DOE Joint Genome Institute"/>
            <person name="Mondo S.J."/>
            <person name="Dannebaum R.O."/>
            <person name="Kuo R.C."/>
            <person name="Labutti K."/>
            <person name="Haridas S."/>
            <person name="Kuo A."/>
            <person name="Salamov A."/>
            <person name="Ahrendt S.R."/>
            <person name="Lipzen A."/>
            <person name="Sullivan W."/>
            <person name="Andreopoulos W.B."/>
            <person name="Clum A."/>
            <person name="Lindquist E."/>
            <person name="Daum C."/>
            <person name="Ramamoorthy G.K."/>
            <person name="Gryganskyi A."/>
            <person name="Culley D."/>
            <person name="Magnuson J.K."/>
            <person name="James T.Y."/>
            <person name="O'Malley M.A."/>
            <person name="Stajich J.E."/>
            <person name="Spatafora J.W."/>
            <person name="Visel A."/>
            <person name="Grigoriev I.V."/>
        </authorList>
    </citation>
    <scope>NUCLEOTIDE SEQUENCE [LARGE SCALE GENOMIC DNA]</scope>
    <source>
        <strain evidence="8 9">62-1032</strain>
    </source>
</reference>
<comment type="similarity">
    <text evidence="1">Belongs to the DNA polymerase type-B-like family.</text>
</comment>
<evidence type="ECO:0000259" key="6">
    <source>
        <dbReference type="Pfam" id="PF03828"/>
    </source>
</evidence>
<dbReference type="PANTHER" id="PTHR23092:SF15">
    <property type="entry name" value="INACTIVE NON-CANONICAL POLY(A) RNA POLYMERASE PROTEIN TRF4-2-RELATED"/>
    <property type="match status" value="1"/>
</dbReference>
<feature type="region of interest" description="Disordered" evidence="5">
    <location>
        <begin position="19"/>
        <end position="52"/>
    </location>
</feature>
<dbReference type="GO" id="GO:0043634">
    <property type="term" value="P:polyadenylation-dependent ncRNA catabolic process"/>
    <property type="evidence" value="ECO:0007669"/>
    <property type="project" value="TreeGrafter"/>
</dbReference>
<comment type="caution">
    <text evidence="8">The sequence shown here is derived from an EMBL/GenBank/DDBJ whole genome shotgun (WGS) entry which is preliminary data.</text>
</comment>
<evidence type="ECO:0000313" key="9">
    <source>
        <dbReference type="Proteomes" id="UP000193467"/>
    </source>
</evidence>
<evidence type="ECO:0000256" key="3">
    <source>
        <dbReference type="ARBA" id="ARBA00022723"/>
    </source>
</evidence>
<dbReference type="GO" id="GO:0003729">
    <property type="term" value="F:mRNA binding"/>
    <property type="evidence" value="ECO:0007669"/>
    <property type="project" value="TreeGrafter"/>
</dbReference>
<dbReference type="Gene3D" id="3.30.460.10">
    <property type="entry name" value="Beta Polymerase, domain 2"/>
    <property type="match status" value="1"/>
</dbReference>
<dbReference type="InParanoid" id="A0A1Y2FTZ0"/>
<evidence type="ECO:0000256" key="2">
    <source>
        <dbReference type="ARBA" id="ARBA00012388"/>
    </source>
</evidence>
<feature type="compositionally biased region" description="Pro residues" evidence="5">
    <location>
        <begin position="612"/>
        <end position="626"/>
    </location>
</feature>
<dbReference type="OrthoDB" id="2521584at2759"/>
<feature type="compositionally biased region" description="Low complexity" evidence="5">
    <location>
        <begin position="669"/>
        <end position="680"/>
    </location>
</feature>
<dbReference type="InterPro" id="IPR002058">
    <property type="entry name" value="PAP_assoc"/>
</dbReference>
<keyword evidence="4" id="KW-0460">Magnesium</keyword>
<dbReference type="GO" id="GO:0046872">
    <property type="term" value="F:metal ion binding"/>
    <property type="evidence" value="ECO:0007669"/>
    <property type="project" value="UniProtKB-KW"/>
</dbReference>